<keyword evidence="2" id="KW-0812">Transmembrane</keyword>
<feature type="compositionally biased region" description="Low complexity" evidence="1">
    <location>
        <begin position="88"/>
        <end position="99"/>
    </location>
</feature>
<organism evidence="3 4">
    <name type="scientific">Rhizobium nepotum 39/7</name>
    <dbReference type="NCBI Taxonomy" id="1368418"/>
    <lineage>
        <taxon>Bacteria</taxon>
        <taxon>Pseudomonadati</taxon>
        <taxon>Pseudomonadota</taxon>
        <taxon>Alphaproteobacteria</taxon>
        <taxon>Hyphomicrobiales</taxon>
        <taxon>Rhizobiaceae</taxon>
        <taxon>Rhizobium/Agrobacterium group</taxon>
        <taxon>Rhizobium</taxon>
    </lineage>
</organism>
<keyword evidence="2" id="KW-1133">Transmembrane helix</keyword>
<feature type="compositionally biased region" description="Low complexity" evidence="1">
    <location>
        <begin position="55"/>
        <end position="77"/>
    </location>
</feature>
<dbReference type="EMBL" id="JWJH01000004">
    <property type="protein sequence ID" value="KJF68905.1"/>
    <property type="molecule type" value="Genomic_DNA"/>
</dbReference>
<accession>A0ABR5CVS8</accession>
<feature type="region of interest" description="Disordered" evidence="1">
    <location>
        <begin position="1"/>
        <end position="29"/>
    </location>
</feature>
<comment type="caution">
    <text evidence="3">The sequence shown here is derived from an EMBL/GenBank/DDBJ whole genome shotgun (WGS) entry which is preliminary data.</text>
</comment>
<keyword evidence="2" id="KW-0472">Membrane</keyword>
<evidence type="ECO:0000313" key="3">
    <source>
        <dbReference type="EMBL" id="KJF68905.1"/>
    </source>
</evidence>
<keyword evidence="4" id="KW-1185">Reference proteome</keyword>
<feature type="region of interest" description="Disordered" evidence="1">
    <location>
        <begin position="51"/>
        <end position="106"/>
    </location>
</feature>
<dbReference type="Proteomes" id="UP000052068">
    <property type="component" value="Unassembled WGS sequence"/>
</dbReference>
<reference evidence="3 4" key="1">
    <citation type="submission" date="2015-03" db="EMBL/GenBank/DDBJ databases">
        <title>Draft Genome Sequences of Agrobacterium nepotum Strain 39/7T (= CFBP 7436T = LMG 26435T) and Agrobacterium sp. Strain KFB 330 (= CFBP 8308 = LMG 28674).</title>
        <authorList>
            <person name="Kuzmanovic N."/>
            <person name="Pulawska J."/>
            <person name="Obradovic A."/>
        </authorList>
    </citation>
    <scope>NUCLEOTIDE SEQUENCE [LARGE SCALE GENOMIC DNA]</scope>
    <source>
        <strain evidence="3 4">39/7</strain>
    </source>
</reference>
<evidence type="ECO:0000256" key="1">
    <source>
        <dbReference type="SAM" id="MobiDB-lite"/>
    </source>
</evidence>
<sequence>MTFDPNNPRPDRDLRPELNISNEPRARTSPSWVPWLAIIVVVLVGVFAWSQMSGPTTDPATTSSTTTPPAATDQAPAPATPTVPATPPANDAAPASPNTGGTQTQP</sequence>
<evidence type="ECO:0000256" key="2">
    <source>
        <dbReference type="SAM" id="Phobius"/>
    </source>
</evidence>
<evidence type="ECO:0000313" key="4">
    <source>
        <dbReference type="Proteomes" id="UP000052068"/>
    </source>
</evidence>
<feature type="compositionally biased region" description="Pro residues" evidence="1">
    <location>
        <begin position="78"/>
        <end position="87"/>
    </location>
</feature>
<dbReference type="RefSeq" id="WP_045018172.1">
    <property type="nucleotide sequence ID" value="NZ_JWJH01000004.1"/>
</dbReference>
<name>A0ABR5CVS8_9HYPH</name>
<proteinExistence type="predicted"/>
<gene>
    <name evidence="3" type="ORF">RS75_05520</name>
</gene>
<feature type="transmembrane region" description="Helical" evidence="2">
    <location>
        <begin position="32"/>
        <end position="49"/>
    </location>
</feature>
<protein>
    <submittedName>
        <fullName evidence="3">Uncharacterized protein</fullName>
    </submittedName>
</protein>